<gene>
    <name evidence="2" type="ORF">ONZ51_g2580</name>
</gene>
<keyword evidence="3" id="KW-1185">Reference proteome</keyword>
<feature type="region of interest" description="Disordered" evidence="1">
    <location>
        <begin position="1"/>
        <end position="182"/>
    </location>
</feature>
<feature type="compositionally biased region" description="Polar residues" evidence="1">
    <location>
        <begin position="46"/>
        <end position="58"/>
    </location>
</feature>
<comment type="caution">
    <text evidence="2">The sequence shown here is derived from an EMBL/GenBank/DDBJ whole genome shotgun (WGS) entry which is preliminary data.</text>
</comment>
<evidence type="ECO:0000313" key="3">
    <source>
        <dbReference type="Proteomes" id="UP001215151"/>
    </source>
</evidence>
<feature type="region of interest" description="Disordered" evidence="1">
    <location>
        <begin position="478"/>
        <end position="497"/>
    </location>
</feature>
<sequence length="554" mass="59180">MSDFNDSGAYRDATPHNSIYPDSSQGRPVSGYPPSSGGRKAPRYSRATNASWVSNGNGMLSPPLHQGPPSTAGSRPLPVPSPPPSRGVSEFRPQYASPSDMGYGPESYRGQGHEPEEWEPETERMTIGPSEDEEYHSAPHPTSQLHGLPEYAQHGPEQRQDSFYDPMAPAEPEPKPEPKRKTTFVGGFIAGLRKLPKAMVKSTLYDRKATRKGAPGTELETGPSHYLPAYDDPGVTVADPSSVHYVEAVGVPTSPVSPSQRSYADGSRPTSNSRSQRYSAMSVPHSLRPTSPRIVTTPQPMSPVLVNPAPASDYAKMDSPVRIAPPDDSFSAHVSRVKEFFYEFKNLPWTSSRVALDYIPTESRRARLGKAKQSGSGSGSWYTGVGPHQDIDLLGSGRLAPRQLREDGGASVRSAGARIAIAHDGRTPASFVTSPALMPSPGMSSHGQGQHPMSYSYYFAPPQPLYVYQSPMTTPATNPALMESPAPQPPPSPGQAVPVYMMAGPPPGLIPTPPPAALTPGHGQAIRASPNPLPPGLPVSQVPSHHSHANSATQ</sequence>
<reference evidence="2" key="1">
    <citation type="submission" date="2022-11" db="EMBL/GenBank/DDBJ databases">
        <title>Genome Sequence of Cubamyces cubensis.</title>
        <authorList>
            <person name="Buettner E."/>
        </authorList>
    </citation>
    <scope>NUCLEOTIDE SEQUENCE</scope>
    <source>
        <strain evidence="2">MPL-01</strain>
    </source>
</reference>
<organism evidence="2 3">
    <name type="scientific">Trametes cubensis</name>
    <dbReference type="NCBI Taxonomy" id="1111947"/>
    <lineage>
        <taxon>Eukaryota</taxon>
        <taxon>Fungi</taxon>
        <taxon>Dikarya</taxon>
        <taxon>Basidiomycota</taxon>
        <taxon>Agaricomycotina</taxon>
        <taxon>Agaricomycetes</taxon>
        <taxon>Polyporales</taxon>
        <taxon>Polyporaceae</taxon>
        <taxon>Trametes</taxon>
    </lineage>
</organism>
<feature type="region of interest" description="Disordered" evidence="1">
    <location>
        <begin position="204"/>
        <end position="233"/>
    </location>
</feature>
<feature type="compositionally biased region" description="Polar residues" evidence="1">
    <location>
        <begin position="254"/>
        <end position="279"/>
    </location>
</feature>
<dbReference type="AlphaFoldDB" id="A0AAD7TZE4"/>
<feature type="compositionally biased region" description="Pro residues" evidence="1">
    <location>
        <begin position="508"/>
        <end position="517"/>
    </location>
</feature>
<proteinExistence type="predicted"/>
<feature type="compositionally biased region" description="Polar residues" evidence="1">
    <location>
        <begin position="15"/>
        <end position="27"/>
    </location>
</feature>
<feature type="region of interest" description="Disordered" evidence="1">
    <location>
        <begin position="249"/>
        <end position="309"/>
    </location>
</feature>
<dbReference type="Proteomes" id="UP001215151">
    <property type="component" value="Unassembled WGS sequence"/>
</dbReference>
<name>A0AAD7TZE4_9APHY</name>
<accession>A0AAD7TZE4</accession>
<feature type="compositionally biased region" description="Polar residues" evidence="1">
    <location>
        <begin position="541"/>
        <end position="554"/>
    </location>
</feature>
<protein>
    <submittedName>
        <fullName evidence="2">Uncharacterized protein</fullName>
    </submittedName>
</protein>
<evidence type="ECO:0000313" key="2">
    <source>
        <dbReference type="EMBL" id="KAJ8489992.1"/>
    </source>
</evidence>
<dbReference type="EMBL" id="JAPEVG010000041">
    <property type="protein sequence ID" value="KAJ8489992.1"/>
    <property type="molecule type" value="Genomic_DNA"/>
</dbReference>
<evidence type="ECO:0000256" key="1">
    <source>
        <dbReference type="SAM" id="MobiDB-lite"/>
    </source>
</evidence>
<feature type="region of interest" description="Disordered" evidence="1">
    <location>
        <begin position="508"/>
        <end position="554"/>
    </location>
</feature>